<dbReference type="InterPro" id="IPR017938">
    <property type="entry name" value="Riboflavin_synthase-like_b-brl"/>
</dbReference>
<dbReference type="SUPFAM" id="SSF52343">
    <property type="entry name" value="Ferredoxin reductase-like, C-terminal NADP-linked domain"/>
    <property type="match status" value="1"/>
</dbReference>
<evidence type="ECO:0000256" key="8">
    <source>
        <dbReference type="ARBA" id="ARBA00022827"/>
    </source>
</evidence>
<accession>A0A0C3E7E2</accession>
<evidence type="ECO:0000313" key="16">
    <source>
        <dbReference type="Proteomes" id="UP000053989"/>
    </source>
</evidence>
<dbReference type="GO" id="GO:0010181">
    <property type="term" value="F:FMN binding"/>
    <property type="evidence" value="ECO:0007669"/>
    <property type="project" value="TreeGrafter"/>
</dbReference>
<evidence type="ECO:0000256" key="9">
    <source>
        <dbReference type="ARBA" id="ARBA00022857"/>
    </source>
</evidence>
<dbReference type="Proteomes" id="UP000053989">
    <property type="component" value="Unassembled WGS sequence"/>
</dbReference>
<reference evidence="15 16" key="1">
    <citation type="submission" date="2014-04" db="EMBL/GenBank/DDBJ databases">
        <authorList>
            <consortium name="DOE Joint Genome Institute"/>
            <person name="Kuo A."/>
            <person name="Kohler A."/>
            <person name="Nagy L.G."/>
            <person name="Floudas D."/>
            <person name="Copeland A."/>
            <person name="Barry K.W."/>
            <person name="Cichocki N."/>
            <person name="Veneault-Fourrey C."/>
            <person name="LaButti K."/>
            <person name="Lindquist E.A."/>
            <person name="Lipzen A."/>
            <person name="Lundell T."/>
            <person name="Morin E."/>
            <person name="Murat C."/>
            <person name="Sun H."/>
            <person name="Tunlid A."/>
            <person name="Henrissat B."/>
            <person name="Grigoriev I.V."/>
            <person name="Hibbett D.S."/>
            <person name="Martin F."/>
            <person name="Nordberg H.P."/>
            <person name="Cantor M.N."/>
            <person name="Hua S.X."/>
        </authorList>
    </citation>
    <scope>NUCLEOTIDE SEQUENCE [LARGE SCALE GENOMIC DNA]</scope>
    <source>
        <strain evidence="15 16">Foug A</strain>
    </source>
</reference>
<dbReference type="CDD" id="cd06207">
    <property type="entry name" value="CyPoR_like"/>
    <property type="match status" value="1"/>
</dbReference>
<dbReference type="FunFam" id="1.20.990.10:FF:000010">
    <property type="entry name" value="Sulfite reductase [NADPH] flavoprotein component"/>
    <property type="match status" value="1"/>
</dbReference>
<evidence type="ECO:0000256" key="13">
    <source>
        <dbReference type="ARBA" id="ARBA00059320"/>
    </source>
</evidence>
<proteinExistence type="predicted"/>
<dbReference type="EMBL" id="KN822008">
    <property type="protein sequence ID" value="KIM68685.1"/>
    <property type="molecule type" value="Genomic_DNA"/>
</dbReference>
<keyword evidence="6" id="KW-0285">Flavoprotein</keyword>
<dbReference type="OrthoDB" id="1856718at2759"/>
<evidence type="ECO:0000313" key="15">
    <source>
        <dbReference type="EMBL" id="KIM68685.1"/>
    </source>
</evidence>
<protein>
    <recommendedName>
        <fullName evidence="4">assimilatory sulfite reductase (NADPH)</fullName>
        <ecNumber evidence="4">1.8.1.2</ecNumber>
    </recommendedName>
</protein>
<dbReference type="Gene3D" id="3.40.50.970">
    <property type="match status" value="1"/>
</dbReference>
<dbReference type="InParanoid" id="A0A0C3E7E2"/>
<dbReference type="Gene3D" id="3.40.920.10">
    <property type="entry name" value="Pyruvate-ferredoxin oxidoreductase, PFOR, domain III"/>
    <property type="match status" value="1"/>
</dbReference>
<reference evidence="16" key="2">
    <citation type="submission" date="2015-01" db="EMBL/GenBank/DDBJ databases">
        <title>Evolutionary Origins and Diversification of the Mycorrhizal Mutualists.</title>
        <authorList>
            <consortium name="DOE Joint Genome Institute"/>
            <consortium name="Mycorrhizal Genomics Consortium"/>
            <person name="Kohler A."/>
            <person name="Kuo A."/>
            <person name="Nagy L.G."/>
            <person name="Floudas D."/>
            <person name="Copeland A."/>
            <person name="Barry K.W."/>
            <person name="Cichocki N."/>
            <person name="Veneault-Fourrey C."/>
            <person name="LaButti K."/>
            <person name="Lindquist E.A."/>
            <person name="Lipzen A."/>
            <person name="Lundell T."/>
            <person name="Morin E."/>
            <person name="Murat C."/>
            <person name="Riley R."/>
            <person name="Ohm R."/>
            <person name="Sun H."/>
            <person name="Tunlid A."/>
            <person name="Henrissat B."/>
            <person name="Grigoriev I.V."/>
            <person name="Hibbett D.S."/>
            <person name="Martin F."/>
        </authorList>
    </citation>
    <scope>NUCLEOTIDE SEQUENCE [LARGE SCALE GENOMIC DNA]</scope>
    <source>
        <strain evidence="16">Foug A</strain>
    </source>
</reference>
<evidence type="ECO:0000256" key="6">
    <source>
        <dbReference type="ARBA" id="ARBA00022630"/>
    </source>
</evidence>
<dbReference type="InterPro" id="IPR009014">
    <property type="entry name" value="Transketo_C/PFOR_II"/>
</dbReference>
<name>A0A0C3E7E2_9AGAM</name>
<comment type="catalytic activity">
    <reaction evidence="12">
        <text>hydrogen sulfide + 3 NADP(+) + 3 H2O = sulfite + 3 NADPH + 4 H(+)</text>
        <dbReference type="Rhea" id="RHEA:13801"/>
        <dbReference type="ChEBI" id="CHEBI:15377"/>
        <dbReference type="ChEBI" id="CHEBI:15378"/>
        <dbReference type="ChEBI" id="CHEBI:17359"/>
        <dbReference type="ChEBI" id="CHEBI:29919"/>
        <dbReference type="ChEBI" id="CHEBI:57783"/>
        <dbReference type="ChEBI" id="CHEBI:58349"/>
        <dbReference type="EC" id="1.8.1.2"/>
    </reaction>
</comment>
<dbReference type="GO" id="GO:0005829">
    <property type="term" value="C:cytosol"/>
    <property type="evidence" value="ECO:0007669"/>
    <property type="project" value="TreeGrafter"/>
</dbReference>
<dbReference type="PANTHER" id="PTHR19384:SF109">
    <property type="entry name" value="SULFITE REDUCTASE [NADPH] FLAVOPROTEIN COMPONENT"/>
    <property type="match status" value="1"/>
</dbReference>
<organism evidence="15 16">
    <name type="scientific">Scleroderma citrinum Foug A</name>
    <dbReference type="NCBI Taxonomy" id="1036808"/>
    <lineage>
        <taxon>Eukaryota</taxon>
        <taxon>Fungi</taxon>
        <taxon>Dikarya</taxon>
        <taxon>Basidiomycota</taxon>
        <taxon>Agaricomycotina</taxon>
        <taxon>Agaricomycetes</taxon>
        <taxon>Agaricomycetidae</taxon>
        <taxon>Boletales</taxon>
        <taxon>Sclerodermatineae</taxon>
        <taxon>Sclerodermataceae</taxon>
        <taxon>Scleroderma</taxon>
    </lineage>
</organism>
<evidence type="ECO:0000256" key="10">
    <source>
        <dbReference type="ARBA" id="ARBA00022982"/>
    </source>
</evidence>
<dbReference type="PROSITE" id="PS51384">
    <property type="entry name" value="FAD_FR"/>
    <property type="match status" value="1"/>
</dbReference>
<keyword evidence="10" id="KW-0249">Electron transport</keyword>
<evidence type="ECO:0000256" key="12">
    <source>
        <dbReference type="ARBA" id="ARBA00052219"/>
    </source>
</evidence>
<evidence type="ECO:0000256" key="1">
    <source>
        <dbReference type="ARBA" id="ARBA00001917"/>
    </source>
</evidence>
<dbReference type="GO" id="GO:0050660">
    <property type="term" value="F:flavin adenine dinucleotide binding"/>
    <property type="evidence" value="ECO:0007669"/>
    <property type="project" value="TreeGrafter"/>
</dbReference>
<dbReference type="InterPro" id="IPR001433">
    <property type="entry name" value="OxRdtase_FAD/NAD-bd"/>
</dbReference>
<dbReference type="Gene3D" id="3.40.50.80">
    <property type="entry name" value="Nucleotide-binding domain of ferredoxin-NADP reductase (FNR) module"/>
    <property type="match status" value="1"/>
</dbReference>
<dbReference type="Gene3D" id="3.40.50.920">
    <property type="match status" value="1"/>
</dbReference>
<dbReference type="STRING" id="1036808.A0A0C3E7E2"/>
<dbReference type="SUPFAM" id="SSF53323">
    <property type="entry name" value="Pyruvate-ferredoxin oxidoreductase, PFOR, domain III"/>
    <property type="match status" value="1"/>
</dbReference>
<dbReference type="HOGENOM" id="CLU_003662_0_0_1"/>
<feature type="domain" description="FAD-binding FR-type" evidence="14">
    <location>
        <begin position="649"/>
        <end position="880"/>
    </location>
</feature>
<dbReference type="SUPFAM" id="SSF63380">
    <property type="entry name" value="Riboflavin synthase domain-like"/>
    <property type="match status" value="1"/>
</dbReference>
<sequence length="1034" mass="113342">MHPEPPQVTDPSKRSASDLIQWISSRTSNSSAIYVYDVAEQVGFGVLAKAWASAQPHSVPVIPLQTRAGAGLSLVGRLSEGSSQDAIDGSVLTAFTSPTGLAAMAPSLSYLPSPTSRSKLVIQVPVVTPTGDKFTLSSTLASVATTLGLLPDNITILLSATPQESVDFAALAYKLGTHVIHFFDHHCAAREMGHELVYHSTTENLSFGASDAFRQAGYTPFEFVGDENAHTVFIFLNGPLALAAKHLASRLQGVAVVIVKVLRPWNDVVLQEIVPSSAIEIYVFDDTPNDTTQGPLFIDVFSSLYDPLSPGRIIRSQRIVPEKTQLFQSHPCQFSTHLSKLVKDSSRPLEVETPPSFTKLLFLSTPSANLSFFHQLVADTFSRAASLRWVTGHDVLSTPGALTADRVVVGPKTDSQKFLPLSVIFPLDGSGNADFVCILDATVLKSHAVLDNAKAGSTIFLITPWSTTELLENLPPETLEVATQRMLRFYTIDVKPIVELVSDTTAHHFTLNLVVFLVFLRLYLGKSSNEHLVRKIAQGVASIPFNSDIFAKLNARTWLELVQVQLPLDPPAPTLEGKHTPATLKQLEFNAIGVDATDGETVYNGSKVSSWHEAAKHILFPSAFTPPLPGVFEVDGFPQDPSLRPDVPERTYLVTCSVNRRLTPLEYDRNVFHLEFNTEGTGLKYAIGEALGVHGWNDEQDVLDFCAWYGVDPNRLITIPVPGGEGQIHTRTVFQALQQQIDLFGKPPKSFYMDLAPYAAESVDRMALQFIGSPEGSSTFKKLSEKDTVTFADVLQRYPSATPPIEKLCELIGDTKPRHYSIASSQSVVGNRVDLLVVTVEWTAPNGKQRYGQCTKYLAGLKVGQKVTVSIKPSVMKLPPETTQPIIMAGLGTGAAPFRAFLQHRAWLADQGHPVGPTYYYFGSRHQSQEYLYGEEVEAYIDDGTITKAGLAFSRDGPKKVYIQHKMLDDAETLADMLKNHKGAFYLCGPTWPVPDVYEALVGALVKNQGHSRESAGEFLEHLKEEERYVLEVY</sequence>
<keyword evidence="16" id="KW-1185">Reference proteome</keyword>
<dbReference type="SUPFAM" id="SSF52922">
    <property type="entry name" value="TK C-terminal domain-like"/>
    <property type="match status" value="1"/>
</dbReference>
<evidence type="ECO:0000256" key="11">
    <source>
        <dbReference type="ARBA" id="ARBA00023002"/>
    </source>
</evidence>
<evidence type="ECO:0000256" key="3">
    <source>
        <dbReference type="ARBA" id="ARBA00004774"/>
    </source>
</evidence>
<comment type="cofactor">
    <cofactor evidence="2">
        <name>FAD</name>
        <dbReference type="ChEBI" id="CHEBI:57692"/>
    </cofactor>
</comment>
<dbReference type="InterPro" id="IPR039261">
    <property type="entry name" value="FNR_nucleotide-bd"/>
</dbReference>
<evidence type="ECO:0000256" key="2">
    <source>
        <dbReference type="ARBA" id="ARBA00001974"/>
    </source>
</evidence>
<dbReference type="Pfam" id="PF00667">
    <property type="entry name" value="FAD_binding_1"/>
    <property type="match status" value="1"/>
</dbReference>
<dbReference type="PANTHER" id="PTHR19384">
    <property type="entry name" value="NITRIC OXIDE SYNTHASE-RELATED"/>
    <property type="match status" value="1"/>
</dbReference>
<keyword evidence="9" id="KW-0521">NADP</keyword>
<keyword evidence="11" id="KW-0560">Oxidoreductase</keyword>
<dbReference type="EC" id="1.8.1.2" evidence="4"/>
<comment type="pathway">
    <text evidence="3">Sulfur metabolism; hydrogen sulfide biosynthesis; hydrogen sulfide from sulfite (NADPH route): step 1/1.</text>
</comment>
<dbReference type="InterPro" id="IPR002869">
    <property type="entry name" value="Pyrv_flavodox_OxRed_cen"/>
</dbReference>
<comment type="function">
    <text evidence="13">This enzyme catalyzes the 6-electron reduction of sulfite to sulfide. This is one of several activities required for the biosynthesis of L-cysteine from sulfate.</text>
</comment>
<evidence type="ECO:0000256" key="4">
    <source>
        <dbReference type="ARBA" id="ARBA00012604"/>
    </source>
</evidence>
<dbReference type="AlphaFoldDB" id="A0A0C3E7E2"/>
<dbReference type="FunCoup" id="A0A0C3E7E2">
    <property type="interactions" value="255"/>
</dbReference>
<evidence type="ECO:0000256" key="5">
    <source>
        <dbReference type="ARBA" id="ARBA00022448"/>
    </source>
</evidence>
<dbReference type="InterPro" id="IPR017927">
    <property type="entry name" value="FAD-bd_FR_type"/>
</dbReference>
<keyword evidence="7" id="KW-0288">FMN</keyword>
<dbReference type="GO" id="GO:0004783">
    <property type="term" value="F:sulfite reductase (NADPH) activity"/>
    <property type="evidence" value="ECO:0007669"/>
    <property type="project" value="UniProtKB-EC"/>
</dbReference>
<evidence type="ECO:0000256" key="7">
    <source>
        <dbReference type="ARBA" id="ARBA00022643"/>
    </source>
</evidence>
<evidence type="ECO:0000259" key="14">
    <source>
        <dbReference type="PROSITE" id="PS51384"/>
    </source>
</evidence>
<dbReference type="PRINTS" id="PR00371">
    <property type="entry name" value="FPNCR"/>
</dbReference>
<dbReference type="Gene3D" id="1.20.990.10">
    <property type="entry name" value="NADPH-cytochrome p450 Reductase, Chain A, domain 3"/>
    <property type="match status" value="1"/>
</dbReference>
<comment type="cofactor">
    <cofactor evidence="1">
        <name>FMN</name>
        <dbReference type="ChEBI" id="CHEBI:58210"/>
    </cofactor>
</comment>
<dbReference type="InterPro" id="IPR023173">
    <property type="entry name" value="NADPH_Cyt_P450_Rdtase_alpha"/>
</dbReference>
<keyword evidence="5" id="KW-0813">Transport</keyword>
<dbReference type="Gene3D" id="2.40.30.10">
    <property type="entry name" value="Translation factors"/>
    <property type="match status" value="1"/>
</dbReference>
<keyword evidence="8" id="KW-0274">FAD</keyword>
<dbReference type="InterPro" id="IPR001709">
    <property type="entry name" value="Flavoprot_Pyr_Nucl_cyt_Rdtase"/>
</dbReference>
<dbReference type="Pfam" id="PF00175">
    <property type="entry name" value="NAD_binding_1"/>
    <property type="match status" value="1"/>
</dbReference>
<dbReference type="InterPro" id="IPR003097">
    <property type="entry name" value="CysJ-like_FAD-binding"/>
</dbReference>
<gene>
    <name evidence="15" type="ORF">SCLCIDRAFT_1208883</name>
</gene>